<name>A0A5N5Q966_9AGAM</name>
<proteinExistence type="predicted"/>
<gene>
    <name evidence="2" type="ORF">CTheo_8594</name>
</gene>
<accession>A0A5N5Q966</accession>
<evidence type="ECO:0000313" key="3">
    <source>
        <dbReference type="Proteomes" id="UP000383932"/>
    </source>
</evidence>
<dbReference type="Proteomes" id="UP000383932">
    <property type="component" value="Unassembled WGS sequence"/>
</dbReference>
<feature type="region of interest" description="Disordered" evidence="1">
    <location>
        <begin position="120"/>
        <end position="291"/>
    </location>
</feature>
<reference evidence="2 3" key="1">
    <citation type="journal article" date="2019" name="Fungal Biol. Biotechnol.">
        <title>Draft genome sequence of fastidious pathogen Ceratobasidium theobromae, which causes vascular-streak dieback in Theobroma cacao.</title>
        <authorList>
            <person name="Ali S.S."/>
            <person name="Asman A."/>
            <person name="Shao J."/>
            <person name="Firmansyah A.P."/>
            <person name="Susilo A.W."/>
            <person name="Rosmana A."/>
            <person name="McMahon P."/>
            <person name="Junaid M."/>
            <person name="Guest D."/>
            <person name="Kheng T.Y."/>
            <person name="Meinhardt L.W."/>
            <person name="Bailey B.A."/>
        </authorList>
    </citation>
    <scope>NUCLEOTIDE SEQUENCE [LARGE SCALE GENOMIC DNA]</scope>
    <source>
        <strain evidence="2 3">CT2</strain>
    </source>
</reference>
<keyword evidence="3" id="KW-1185">Reference proteome</keyword>
<feature type="compositionally biased region" description="Low complexity" evidence="1">
    <location>
        <begin position="131"/>
        <end position="146"/>
    </location>
</feature>
<evidence type="ECO:0000256" key="1">
    <source>
        <dbReference type="SAM" id="MobiDB-lite"/>
    </source>
</evidence>
<evidence type="ECO:0000313" key="2">
    <source>
        <dbReference type="EMBL" id="KAB5587966.1"/>
    </source>
</evidence>
<organism evidence="2 3">
    <name type="scientific">Ceratobasidium theobromae</name>
    <dbReference type="NCBI Taxonomy" id="1582974"/>
    <lineage>
        <taxon>Eukaryota</taxon>
        <taxon>Fungi</taxon>
        <taxon>Dikarya</taxon>
        <taxon>Basidiomycota</taxon>
        <taxon>Agaricomycotina</taxon>
        <taxon>Agaricomycetes</taxon>
        <taxon>Cantharellales</taxon>
        <taxon>Ceratobasidiaceae</taxon>
        <taxon>Ceratobasidium</taxon>
    </lineage>
</organism>
<feature type="compositionally biased region" description="Low complexity" evidence="1">
    <location>
        <begin position="241"/>
        <end position="252"/>
    </location>
</feature>
<sequence>MRTGGLESRLMDTLLRLLVTTSGSFGLDDGTKILKESTSRLEDILWLDTWQNFSYALLEPDESYNGGQWRGVVQSWTKLPKGQSQADPSFVAIEPNDDRPAWWTKHGNKAWSHMIKAHKREEAEEIKTQRASAGGKPGSSSPTKGKQTTNSQSGSKSKRKAMSNEKSSQRRQGKKARHEETSSESEAVSAFSAFTPPEIPAQVEDSSSSEDGEEQPTASKSRLGHISTSAKKKVPTRRESSASGTTAGASGSRQHQRTKGDTFPSVTKAKSANQALPKPRRTPRNMKASYF</sequence>
<dbReference type="EMBL" id="SSOP01000648">
    <property type="protein sequence ID" value="KAB5587966.1"/>
    <property type="molecule type" value="Genomic_DNA"/>
</dbReference>
<feature type="compositionally biased region" description="Polar residues" evidence="1">
    <location>
        <begin position="264"/>
        <end position="274"/>
    </location>
</feature>
<dbReference type="OrthoDB" id="3265180at2759"/>
<comment type="caution">
    <text evidence="2">The sequence shown here is derived from an EMBL/GenBank/DDBJ whole genome shotgun (WGS) entry which is preliminary data.</text>
</comment>
<protein>
    <submittedName>
        <fullName evidence="2">Uncharacterized protein</fullName>
    </submittedName>
</protein>
<dbReference type="AlphaFoldDB" id="A0A5N5Q966"/>
<feature type="compositionally biased region" description="Low complexity" evidence="1">
    <location>
        <begin position="184"/>
        <end position="195"/>
    </location>
</feature>